<keyword evidence="2" id="KW-1185">Reference proteome</keyword>
<name>A0ABT5EKZ4_9BACT</name>
<reference evidence="1 2" key="1">
    <citation type="submission" date="2022-11" db="EMBL/GenBank/DDBJ databases">
        <title>Minimal conservation of predation-associated metabolite biosynthetic gene clusters underscores biosynthetic potential of Myxococcota including descriptions for ten novel species: Archangium lansinium sp. nov., Myxococcus landrumus sp. nov., Nannocystis bai.</title>
        <authorList>
            <person name="Ahearne A."/>
            <person name="Stevens C."/>
            <person name="Dowd S."/>
        </authorList>
    </citation>
    <scope>NUCLEOTIDE SEQUENCE [LARGE SCALE GENOMIC DNA]</scope>
    <source>
        <strain evidence="1 2">RJM3</strain>
    </source>
</reference>
<dbReference type="EMBL" id="JAQNDO010000001">
    <property type="protein sequence ID" value="MDC0742515.1"/>
    <property type="molecule type" value="Genomic_DNA"/>
</dbReference>
<accession>A0ABT5EKZ4</accession>
<proteinExistence type="predicted"/>
<dbReference type="RefSeq" id="WP_271917891.1">
    <property type="nucleotide sequence ID" value="NZ_JAQNDO010000001.1"/>
</dbReference>
<protein>
    <recommendedName>
        <fullName evidence="3">Outer membrane protein beta-barrel domain-containing protein</fullName>
    </recommendedName>
</protein>
<sequence length="249" mass="26858">MKRVARPYTVRIASPARARRAGTTALAGLAAAAVCVSFVVPARAELPGVEDRRYGLGSVNMFLRYAQVRDPEAARDLSGLFMGGLSARALYGKRLAYAFGLGLELGAGGAPGFGFGFELYPAGVAVAIGPSGYFGIFTGIGVNGVTARVPMTLVLPTEIRLELDVTERARLGALFAVNWTPADDVRQTRAGMSPFVDETTMALTARFGKTFEKYGTLMGRGYFFRLERRELMRTVFLGFTFGWELDAAK</sequence>
<gene>
    <name evidence="1" type="ORF">POL67_14265</name>
</gene>
<dbReference type="Proteomes" id="UP001221411">
    <property type="component" value="Unassembled WGS sequence"/>
</dbReference>
<evidence type="ECO:0000313" key="2">
    <source>
        <dbReference type="Proteomes" id="UP001221411"/>
    </source>
</evidence>
<comment type="caution">
    <text evidence="1">The sequence shown here is derived from an EMBL/GenBank/DDBJ whole genome shotgun (WGS) entry which is preliminary data.</text>
</comment>
<organism evidence="1 2">
    <name type="scientific">Polyangium mundeleinium</name>
    <dbReference type="NCBI Taxonomy" id="2995306"/>
    <lineage>
        <taxon>Bacteria</taxon>
        <taxon>Pseudomonadati</taxon>
        <taxon>Myxococcota</taxon>
        <taxon>Polyangia</taxon>
        <taxon>Polyangiales</taxon>
        <taxon>Polyangiaceae</taxon>
        <taxon>Polyangium</taxon>
    </lineage>
</organism>
<evidence type="ECO:0000313" key="1">
    <source>
        <dbReference type="EMBL" id="MDC0742515.1"/>
    </source>
</evidence>
<evidence type="ECO:0008006" key="3">
    <source>
        <dbReference type="Google" id="ProtNLM"/>
    </source>
</evidence>